<name>A0A2T3NZU1_9GAMM</name>
<dbReference type="InterPro" id="IPR051928">
    <property type="entry name" value="NorD/CobT"/>
</dbReference>
<reference evidence="2 3" key="1">
    <citation type="submission" date="2018-01" db="EMBL/GenBank/DDBJ databases">
        <title>Whole genome sequencing of Histamine producing bacteria.</title>
        <authorList>
            <person name="Butler K."/>
        </authorList>
    </citation>
    <scope>NUCLEOTIDE SEQUENCE [LARGE SCALE GENOMIC DNA]</scope>
    <source>
        <strain evidence="2 3">DSM 100436</strain>
    </source>
</reference>
<organism evidence="2 3">
    <name type="scientific">Photobacterium sanctipauli</name>
    <dbReference type="NCBI Taxonomy" id="1342794"/>
    <lineage>
        <taxon>Bacteria</taxon>
        <taxon>Pseudomonadati</taxon>
        <taxon>Pseudomonadota</taxon>
        <taxon>Gammaproteobacteria</taxon>
        <taxon>Vibrionales</taxon>
        <taxon>Vibrionaceae</taxon>
        <taxon>Photobacterium</taxon>
    </lineage>
</organism>
<sequence length="574" mass="65641">MKPLKREHQKRRELCVSTLRALSNEQKLHYRGDHLYIKNEIVPVHAPHLREQEAASIAATDFIIQRGKADAISLRLRYSDPELHRQLCPQAPIARLIFEILEQLRCESYAAHPSTTLLGMKTNIEANFDSWAMAFYHSGMADTHLGNLLFTVVQISRSRLNAIPVSPHIEDFIEATRAGIVPIIGSELAGLRRHRQHQSQYAQYALSLAAIIDGMIEAEQKTKDETEENETKKIISSFSLLLDFENPANESIATAATGVSHAYRENHSRYQIFTTAYDREVHAAKLVRQALLTQLREQLDSQLQHQGINVRQLSRQLANCLYQPQRDGLQYGEEEGYIDGRRLSQLLSSPNERRLFCQEQYRPSPNSTVSFLIDCSGSMREHVNQIAMLIDTMVKALGMANIDSEVLGFTTNSWNGGKAHGDWLKQRRPRFPGRLNERCHLIFKEADRHWRHARKDIAALLKADLFKEGIDGEAVDWACKRLIQRSEQRRILFVISDGCPMDTATNLTNDKYYLDNHLKEVVSQYQDQVEIYGLGVGLDLSPYYRYNLALDADKLVSQVHINDIIRLLASRARY</sequence>
<dbReference type="Proteomes" id="UP000241771">
    <property type="component" value="Unassembled WGS sequence"/>
</dbReference>
<evidence type="ECO:0000313" key="2">
    <source>
        <dbReference type="EMBL" id="PSW21729.1"/>
    </source>
</evidence>
<dbReference type="AlphaFoldDB" id="A0A2T3NZU1"/>
<dbReference type="PIRSF" id="PIRSF031715">
    <property type="entry name" value="Cob_chel_CobT"/>
    <property type="match status" value="1"/>
</dbReference>
<proteinExistence type="predicted"/>
<dbReference type="Pfam" id="PF11775">
    <property type="entry name" value="CobT_C"/>
    <property type="match status" value="1"/>
</dbReference>
<keyword evidence="3" id="KW-1185">Reference proteome</keyword>
<evidence type="ECO:0000313" key="3">
    <source>
        <dbReference type="Proteomes" id="UP000241771"/>
    </source>
</evidence>
<protein>
    <submittedName>
        <fullName evidence="2">Cobalt chelatase</fullName>
    </submittedName>
</protein>
<dbReference type="RefSeq" id="WP_036820391.1">
    <property type="nucleotide sequence ID" value="NZ_JGVO01000273.1"/>
</dbReference>
<dbReference type="InterPro" id="IPR025861">
    <property type="entry name" value="CobT_VWA_dom"/>
</dbReference>
<dbReference type="OrthoDB" id="6395027at2"/>
<dbReference type="PANTHER" id="PTHR41248">
    <property type="entry name" value="NORD PROTEIN"/>
    <property type="match status" value="1"/>
</dbReference>
<dbReference type="InterPro" id="IPR036465">
    <property type="entry name" value="vWFA_dom_sf"/>
</dbReference>
<dbReference type="GO" id="GO:0009236">
    <property type="term" value="P:cobalamin biosynthetic process"/>
    <property type="evidence" value="ECO:0007669"/>
    <property type="project" value="InterPro"/>
</dbReference>
<dbReference type="Gene3D" id="3.40.50.410">
    <property type="entry name" value="von Willebrand factor, type A domain"/>
    <property type="match status" value="1"/>
</dbReference>
<dbReference type="Pfam" id="PF06213">
    <property type="entry name" value="CobT"/>
    <property type="match status" value="1"/>
</dbReference>
<dbReference type="PANTHER" id="PTHR41248:SF1">
    <property type="entry name" value="NORD PROTEIN"/>
    <property type="match status" value="1"/>
</dbReference>
<feature type="domain" description="Cobalamin biosynthesis protein CobT VWA" evidence="1">
    <location>
        <begin position="359"/>
        <end position="559"/>
    </location>
</feature>
<dbReference type="SUPFAM" id="SSF53300">
    <property type="entry name" value="vWA-like"/>
    <property type="match status" value="1"/>
</dbReference>
<dbReference type="InterPro" id="IPR006538">
    <property type="entry name" value="CobT"/>
</dbReference>
<comment type="caution">
    <text evidence="2">The sequence shown here is derived from an EMBL/GenBank/DDBJ whole genome shotgun (WGS) entry which is preliminary data.</text>
</comment>
<evidence type="ECO:0000259" key="1">
    <source>
        <dbReference type="Pfam" id="PF11775"/>
    </source>
</evidence>
<dbReference type="EMBL" id="PYMA01000001">
    <property type="protein sequence ID" value="PSW21729.1"/>
    <property type="molecule type" value="Genomic_DNA"/>
</dbReference>
<accession>A0A2T3NZU1</accession>
<gene>
    <name evidence="2" type="ORF">C9I98_00210</name>
</gene>